<dbReference type="Proteomes" id="UP001201262">
    <property type="component" value="Unassembled WGS sequence"/>
</dbReference>
<accession>A0AAD4L0W1</accession>
<feature type="region of interest" description="Disordered" evidence="1">
    <location>
        <begin position="218"/>
        <end position="237"/>
    </location>
</feature>
<feature type="compositionally biased region" description="Basic and acidic residues" evidence="1">
    <location>
        <begin position="127"/>
        <end position="137"/>
    </location>
</feature>
<sequence>MAIWPFGRKGKRPRSQMKASDAVDRGVADLSPVPEQASIARKPSRKRSKRDKRRSTPPRHRSPPSRTVMPTTAEGAAASFAYNLDNRTSQSSIGQDNFTSSRTTPMLQKRSSTASRGTLKKRLSKRSAREVQREQEIRAMSSSPPAVHPHHPATTWTYLPSDVRMGPNANSRHADRHISNQSLPMDSRSSMSDHSDSYTYKVNAFAVLTPRPIIRYSENPKFPVPRSTIPSANSMRKDIKLDEEEDILSKKRVAELADDLDAPALRELLERDRRRREKKRQENQERIQRRLQRRAERDREQERNTAAPVENLDELRGRDRTPSPTTSSKQLQSVQNINAPRDSVQSQTQPGSWLRGSSRESQRKSNRFSDISTHVIGNIDDRSIRAGKTAHDPRPLESQTPQNQSPARQTYASISSPRVNNIAESVSDLSRTEISEKRLSDHSGRRMTSWMSIFSRSSPRRKGSKELDAPSSDFSNTSRESFSKVQAHAVNSNHTPSVPIPIPERSFLRTGTVHRSQSKFTEHLGDYPISPPDSRVQSPIPIPLERPPDASVAKEEAANVSPQSFVENHEMEDVDRAWDDNSAMLSQSLASIDSEGSWMSGKFLRRISQNPAQTALRNSTGRSKLNKYDETNEGDDVASDDYYNQLAGESPEKRNSITGMRRASSTAMGLEGIESDSDSKDTEAWHGGASRKPVVRNAIVRAKSREIVLNDISMLDTSMDEEISPVSPVSPVSQDEPIEIKRAQSVDYGRGHGHARQMSAGSAKLLDIPPRQSMDSKDLSTE</sequence>
<feature type="compositionally biased region" description="Basic and acidic residues" evidence="1">
    <location>
        <begin position="379"/>
        <end position="395"/>
    </location>
</feature>
<gene>
    <name evidence="2" type="ORF">BGW36DRAFT_353902</name>
</gene>
<feature type="compositionally biased region" description="Polar residues" evidence="1">
    <location>
        <begin position="397"/>
        <end position="419"/>
    </location>
</feature>
<feature type="compositionally biased region" description="Basic residues" evidence="1">
    <location>
        <begin position="42"/>
        <end position="63"/>
    </location>
</feature>
<feature type="compositionally biased region" description="Polar residues" evidence="1">
    <location>
        <begin position="85"/>
        <end position="116"/>
    </location>
</feature>
<evidence type="ECO:0000313" key="2">
    <source>
        <dbReference type="EMBL" id="KAH8705497.1"/>
    </source>
</evidence>
<dbReference type="RefSeq" id="XP_046078118.1">
    <property type="nucleotide sequence ID" value="XM_046213476.1"/>
</dbReference>
<feature type="compositionally biased region" description="Basic and acidic residues" evidence="1">
    <location>
        <begin position="279"/>
        <end position="303"/>
    </location>
</feature>
<evidence type="ECO:0000256" key="1">
    <source>
        <dbReference type="SAM" id="MobiDB-lite"/>
    </source>
</evidence>
<feature type="region of interest" description="Disordered" evidence="1">
    <location>
        <begin position="274"/>
        <end position="419"/>
    </location>
</feature>
<feature type="compositionally biased region" description="Low complexity" evidence="1">
    <location>
        <begin position="724"/>
        <end position="733"/>
    </location>
</feature>
<proteinExistence type="predicted"/>
<protein>
    <submittedName>
        <fullName evidence="2">Uncharacterized protein</fullName>
    </submittedName>
</protein>
<name>A0AAD4L0W1_9EURO</name>
<feature type="compositionally biased region" description="Polar residues" evidence="1">
    <location>
        <begin position="609"/>
        <end position="623"/>
    </location>
</feature>
<feature type="region of interest" description="Disordered" evidence="1">
    <location>
        <begin position="609"/>
        <end position="690"/>
    </location>
</feature>
<feature type="region of interest" description="Disordered" evidence="1">
    <location>
        <begin position="721"/>
        <end position="782"/>
    </location>
</feature>
<evidence type="ECO:0000313" key="3">
    <source>
        <dbReference type="Proteomes" id="UP001201262"/>
    </source>
</evidence>
<comment type="caution">
    <text evidence="2">The sequence shown here is derived from an EMBL/GenBank/DDBJ whole genome shotgun (WGS) entry which is preliminary data.</text>
</comment>
<dbReference type="EMBL" id="JAJTJA010000001">
    <property type="protein sequence ID" value="KAH8705497.1"/>
    <property type="molecule type" value="Genomic_DNA"/>
</dbReference>
<reference evidence="2" key="1">
    <citation type="submission" date="2021-12" db="EMBL/GenBank/DDBJ databases">
        <title>Convergent genome expansion in fungi linked to evolution of root-endophyte symbiosis.</title>
        <authorList>
            <consortium name="DOE Joint Genome Institute"/>
            <person name="Ke Y.-H."/>
            <person name="Bonito G."/>
            <person name="Liao H.-L."/>
            <person name="Looney B."/>
            <person name="Rojas-Flechas A."/>
            <person name="Nash J."/>
            <person name="Hameed K."/>
            <person name="Schadt C."/>
            <person name="Martin F."/>
            <person name="Crous P.W."/>
            <person name="Miettinen O."/>
            <person name="Magnuson J.K."/>
            <person name="Labbe J."/>
            <person name="Jacobson D."/>
            <person name="Doktycz M.J."/>
            <person name="Veneault-Fourrey C."/>
            <person name="Kuo A."/>
            <person name="Mondo S."/>
            <person name="Calhoun S."/>
            <person name="Riley R."/>
            <person name="Ohm R."/>
            <person name="LaButti K."/>
            <person name="Andreopoulos B."/>
            <person name="Pangilinan J."/>
            <person name="Nolan M."/>
            <person name="Tritt A."/>
            <person name="Clum A."/>
            <person name="Lipzen A."/>
            <person name="Daum C."/>
            <person name="Barry K."/>
            <person name="Grigoriev I.V."/>
            <person name="Vilgalys R."/>
        </authorList>
    </citation>
    <scope>NUCLEOTIDE SEQUENCE</scope>
    <source>
        <strain evidence="2">PMI_201</strain>
    </source>
</reference>
<dbReference type="AlphaFoldDB" id="A0AAD4L0W1"/>
<keyword evidence="3" id="KW-1185">Reference proteome</keyword>
<feature type="compositionally biased region" description="Polar residues" evidence="1">
    <location>
        <begin position="322"/>
        <end position="351"/>
    </location>
</feature>
<feature type="region of interest" description="Disordered" evidence="1">
    <location>
        <begin position="450"/>
        <end position="480"/>
    </location>
</feature>
<organism evidence="2 3">
    <name type="scientific">Talaromyces proteolyticus</name>
    <dbReference type="NCBI Taxonomy" id="1131652"/>
    <lineage>
        <taxon>Eukaryota</taxon>
        <taxon>Fungi</taxon>
        <taxon>Dikarya</taxon>
        <taxon>Ascomycota</taxon>
        <taxon>Pezizomycotina</taxon>
        <taxon>Eurotiomycetes</taxon>
        <taxon>Eurotiomycetidae</taxon>
        <taxon>Eurotiales</taxon>
        <taxon>Trichocomaceae</taxon>
        <taxon>Talaromyces</taxon>
        <taxon>Talaromyces sect. Bacilispori</taxon>
    </lineage>
</organism>
<dbReference type="GeneID" id="70243763"/>
<feature type="region of interest" description="Disordered" evidence="1">
    <location>
        <begin position="1"/>
        <end position="195"/>
    </location>
</feature>